<keyword evidence="3" id="KW-1185">Reference proteome</keyword>
<protein>
    <submittedName>
        <fullName evidence="2">Uncharacterized protein</fullName>
    </submittedName>
</protein>
<evidence type="ECO:0000313" key="2">
    <source>
        <dbReference type="EMBL" id="PSK34515.1"/>
    </source>
</evidence>
<gene>
    <name evidence="2" type="ORF">B9Z65_8841</name>
</gene>
<reference evidence="2 3" key="1">
    <citation type="submission" date="2017-05" db="EMBL/GenBank/DDBJ databases">
        <title>Draft genome sequence of Elsinoe australis.</title>
        <authorList>
            <person name="Cheng Q."/>
        </authorList>
    </citation>
    <scope>NUCLEOTIDE SEQUENCE [LARGE SCALE GENOMIC DNA]</scope>
    <source>
        <strain evidence="2 3">NL1</strain>
    </source>
</reference>
<feature type="region of interest" description="Disordered" evidence="1">
    <location>
        <begin position="1"/>
        <end position="37"/>
    </location>
</feature>
<evidence type="ECO:0000256" key="1">
    <source>
        <dbReference type="SAM" id="MobiDB-lite"/>
    </source>
</evidence>
<proteinExistence type="predicted"/>
<sequence length="84" mass="9725">MPQSEANPKECSGRKRKKGDIAEISEAKRSWGNPDAQIPMGTAEMETLRKRCSQQAGYVKHLHEQIEKKDKEARRWLQRFTKAN</sequence>
<comment type="caution">
    <text evidence="2">The sequence shown here is derived from an EMBL/GenBank/DDBJ whole genome shotgun (WGS) entry which is preliminary data.</text>
</comment>
<dbReference type="Proteomes" id="UP000243723">
    <property type="component" value="Unassembled WGS sequence"/>
</dbReference>
<evidence type="ECO:0000313" key="3">
    <source>
        <dbReference type="Proteomes" id="UP000243723"/>
    </source>
</evidence>
<organism evidence="2 3">
    <name type="scientific">Elsinoe australis</name>
    <dbReference type="NCBI Taxonomy" id="40998"/>
    <lineage>
        <taxon>Eukaryota</taxon>
        <taxon>Fungi</taxon>
        <taxon>Dikarya</taxon>
        <taxon>Ascomycota</taxon>
        <taxon>Pezizomycotina</taxon>
        <taxon>Dothideomycetes</taxon>
        <taxon>Dothideomycetidae</taxon>
        <taxon>Myriangiales</taxon>
        <taxon>Elsinoaceae</taxon>
        <taxon>Elsinoe</taxon>
    </lineage>
</organism>
<dbReference type="AlphaFoldDB" id="A0A2P7YEY6"/>
<accession>A0A2P7YEY6</accession>
<name>A0A2P7YEY6_9PEZI</name>
<dbReference type="EMBL" id="NHZQ01000447">
    <property type="protein sequence ID" value="PSK34515.1"/>
    <property type="molecule type" value="Genomic_DNA"/>
</dbReference>
<feature type="compositionally biased region" description="Basic and acidic residues" evidence="1">
    <location>
        <begin position="7"/>
        <end position="29"/>
    </location>
</feature>